<evidence type="ECO:0000313" key="4">
    <source>
        <dbReference type="Proteomes" id="UP000070089"/>
    </source>
</evidence>
<dbReference type="AlphaFoldDB" id="A0A132P0J3"/>
<feature type="region of interest" description="Disordered" evidence="2">
    <location>
        <begin position="29"/>
        <end position="72"/>
    </location>
</feature>
<comment type="caution">
    <text evidence="3">The sequence shown here is derived from an EMBL/GenBank/DDBJ whole genome shotgun (WGS) entry which is preliminary data.</text>
</comment>
<reference evidence="3 4" key="1">
    <citation type="journal article" date="2015" name="Mol. Biochem. Parasitol.">
        <title>Identification of polymorphic genes for use in assemblage B genotyping assays through comparative genomics of multiple assemblage B Giardia duodenalis isolates.</title>
        <authorList>
            <person name="Wielinga C."/>
            <person name="Thompson R.C."/>
            <person name="Monis P."/>
            <person name="Ryan U."/>
        </authorList>
    </citation>
    <scope>NUCLEOTIDE SEQUENCE [LARGE SCALE GENOMIC DNA]</scope>
    <source>
        <strain evidence="3 4">BAH15c1</strain>
    </source>
</reference>
<dbReference type="VEuPathDB" id="GiardiaDB:QR46_0156"/>
<evidence type="ECO:0000256" key="1">
    <source>
        <dbReference type="SAM" id="Coils"/>
    </source>
</evidence>
<accession>A0A132P0J3</accession>
<feature type="compositionally biased region" description="Polar residues" evidence="2">
    <location>
        <begin position="56"/>
        <end position="65"/>
    </location>
</feature>
<sequence length="201" mass="22782">MSKFLTVKCMSSQPPEASVAHRDYIYRPQSPVRRPHTHSSNLNAHGRRTESRAFAASTTTPTSEMEQPGNMETMGLNRTLLKSLVREVLDEMGINSFIEAQETRYLETQRQLRQLTQTLAKVRDVLEANSDDILSLQEQIEDARQALELFKDETKGTMDSLAKEVGSNEASRDTPCLLSIQKELADIRFELSTIKTVSKFF</sequence>
<name>A0A132P0J3_GIAIN</name>
<dbReference type="EMBL" id="JXTI01000002">
    <property type="protein sequence ID" value="KWX15838.1"/>
    <property type="molecule type" value="Genomic_DNA"/>
</dbReference>
<keyword evidence="1" id="KW-0175">Coiled coil</keyword>
<protein>
    <submittedName>
        <fullName evidence="3">Uncharacterized protein</fullName>
    </submittedName>
</protein>
<evidence type="ECO:0000256" key="2">
    <source>
        <dbReference type="SAM" id="MobiDB-lite"/>
    </source>
</evidence>
<dbReference type="OrthoDB" id="10256968at2759"/>
<organism evidence="3 4">
    <name type="scientific">Giardia duodenalis assemblage B</name>
    <dbReference type="NCBI Taxonomy" id="1394984"/>
    <lineage>
        <taxon>Eukaryota</taxon>
        <taxon>Metamonada</taxon>
        <taxon>Diplomonadida</taxon>
        <taxon>Hexamitidae</taxon>
        <taxon>Giardiinae</taxon>
        <taxon>Giardia</taxon>
    </lineage>
</organism>
<proteinExistence type="predicted"/>
<dbReference type="Proteomes" id="UP000070089">
    <property type="component" value="Unassembled WGS sequence"/>
</dbReference>
<feature type="coiled-coil region" evidence="1">
    <location>
        <begin position="98"/>
        <end position="153"/>
    </location>
</feature>
<gene>
    <name evidence="3" type="ORF">QR46_0156</name>
</gene>
<evidence type="ECO:0000313" key="3">
    <source>
        <dbReference type="EMBL" id="KWX15838.1"/>
    </source>
</evidence>